<evidence type="ECO:0000313" key="3">
    <source>
        <dbReference type="Proteomes" id="UP000295063"/>
    </source>
</evidence>
<keyword evidence="1" id="KW-0472">Membrane</keyword>
<evidence type="ECO:0000313" key="2">
    <source>
        <dbReference type="EMBL" id="TCL34497.1"/>
    </source>
</evidence>
<feature type="transmembrane region" description="Helical" evidence="1">
    <location>
        <begin position="47"/>
        <end position="64"/>
    </location>
</feature>
<sequence>MSPEFRKLRDAGKADDQQIIRVEVNNLINRLLMFFVNFMQKYLPDPFTIAWLITLVVCGMAMFITHKSPMDIITYWGNGFFGILTFAMQMTMVLVTGYALASADMVNNFLRRLVLIPKTPKQTILFIGFASMVLYYFNWGLGLIAGGLLAREAAKIHPNVDFRLLVTAAFSGIIITHGGLSASVPLVINTKGHLFEKQMGLVPLSQTIFHPQTLFITITLAIVIPLVCLLLFPKKGEEVLADPAILSEGKTDHQVNDASSHKLSVSTSEVNLADKMDNSKILNFSLGLMGLVFLVAYFAKNGFNLNVNILIFMFIVLGILAHGSLINYSKAINKGASTAGGIILQFPFYAGIMGIMHDSGLVDIISKGLLSMSSYHTFELYCYFSSLIISIFIPSAGGHWVVQAPFMLPAAAELGVEPWKVAMGVAWGESIWNVVCPFWAIPLLAIAKISIRDLIGFSMILFIIGNVVAVTGIMLFQ</sequence>
<name>A0A4R1Q0X5_9FIRM</name>
<dbReference type="InterPro" id="IPR006160">
    <property type="entry name" value="SCFA_transpt_AtoE"/>
</dbReference>
<feature type="transmembrane region" description="Helical" evidence="1">
    <location>
        <begin position="162"/>
        <end position="188"/>
    </location>
</feature>
<dbReference type="PANTHER" id="PTHR41983:SF2">
    <property type="entry name" value="SHORT-CHAIN FATTY ACID TRANSPORTER-RELATED"/>
    <property type="match status" value="1"/>
</dbReference>
<feature type="transmembrane region" description="Helical" evidence="1">
    <location>
        <begin position="305"/>
        <end position="326"/>
    </location>
</feature>
<reference evidence="2 3" key="1">
    <citation type="submission" date="2019-03" db="EMBL/GenBank/DDBJ databases">
        <title>Genomic Encyclopedia of Type Strains, Phase IV (KMG-IV): sequencing the most valuable type-strain genomes for metagenomic binning, comparative biology and taxonomic classification.</title>
        <authorList>
            <person name="Goeker M."/>
        </authorList>
    </citation>
    <scope>NUCLEOTIDE SEQUENCE [LARGE SCALE GENOMIC DNA]</scope>
    <source>
        <strain evidence="2 3">DSM 15969</strain>
    </source>
</reference>
<proteinExistence type="predicted"/>
<organism evidence="2 3">
    <name type="scientific">Anaerospora hongkongensis</name>
    <dbReference type="NCBI Taxonomy" id="244830"/>
    <lineage>
        <taxon>Bacteria</taxon>
        <taxon>Bacillati</taxon>
        <taxon>Bacillota</taxon>
        <taxon>Negativicutes</taxon>
        <taxon>Selenomonadales</taxon>
        <taxon>Sporomusaceae</taxon>
        <taxon>Anaerospora</taxon>
    </lineage>
</organism>
<dbReference type="GO" id="GO:0005886">
    <property type="term" value="C:plasma membrane"/>
    <property type="evidence" value="ECO:0007669"/>
    <property type="project" value="TreeGrafter"/>
</dbReference>
<dbReference type="Pfam" id="PF02667">
    <property type="entry name" value="SCFA_trans"/>
    <property type="match status" value="1"/>
</dbReference>
<feature type="transmembrane region" description="Helical" evidence="1">
    <location>
        <begin position="208"/>
        <end position="232"/>
    </location>
</feature>
<feature type="transmembrane region" description="Helical" evidence="1">
    <location>
        <begin position="454"/>
        <end position="476"/>
    </location>
</feature>
<dbReference type="PANTHER" id="PTHR41983">
    <property type="entry name" value="SHORT-CHAIN FATTY ACID TRANSPORTER-RELATED"/>
    <property type="match status" value="1"/>
</dbReference>
<protein>
    <submittedName>
        <fullName evidence="2">Short-chain fatty acids transporter</fullName>
    </submittedName>
</protein>
<gene>
    <name evidence="2" type="ORF">EV210_11583</name>
</gene>
<dbReference type="AlphaFoldDB" id="A0A4R1Q0X5"/>
<feature type="transmembrane region" description="Helical" evidence="1">
    <location>
        <begin position="380"/>
        <end position="401"/>
    </location>
</feature>
<feature type="transmembrane region" description="Helical" evidence="1">
    <location>
        <begin position="281"/>
        <end position="299"/>
    </location>
</feature>
<dbReference type="Proteomes" id="UP000295063">
    <property type="component" value="Unassembled WGS sequence"/>
</dbReference>
<accession>A0A4R1Q0X5</accession>
<keyword evidence="1" id="KW-1133">Transmembrane helix</keyword>
<comment type="caution">
    <text evidence="2">The sequence shown here is derived from an EMBL/GenBank/DDBJ whole genome shotgun (WGS) entry which is preliminary data.</text>
</comment>
<keyword evidence="1" id="KW-0812">Transmembrane</keyword>
<feature type="transmembrane region" description="Helical" evidence="1">
    <location>
        <begin position="123"/>
        <end position="150"/>
    </location>
</feature>
<feature type="transmembrane region" description="Helical" evidence="1">
    <location>
        <begin position="421"/>
        <end position="447"/>
    </location>
</feature>
<evidence type="ECO:0000256" key="1">
    <source>
        <dbReference type="SAM" id="Phobius"/>
    </source>
</evidence>
<dbReference type="EMBL" id="SLUI01000015">
    <property type="protein sequence ID" value="TCL34497.1"/>
    <property type="molecule type" value="Genomic_DNA"/>
</dbReference>
<keyword evidence="3" id="KW-1185">Reference proteome</keyword>
<feature type="transmembrane region" description="Helical" evidence="1">
    <location>
        <begin position="76"/>
        <end position="103"/>
    </location>
</feature>